<dbReference type="Proteomes" id="UP000772181">
    <property type="component" value="Unassembled WGS sequence"/>
</dbReference>
<accession>A0A933GKF0</accession>
<proteinExistence type="predicted"/>
<name>A0A933GKF0_UNCTE</name>
<comment type="caution">
    <text evidence="1">The sequence shown here is derived from an EMBL/GenBank/DDBJ whole genome shotgun (WGS) entry which is preliminary data.</text>
</comment>
<protein>
    <submittedName>
        <fullName evidence="1">Uncharacterized protein</fullName>
    </submittedName>
</protein>
<dbReference type="EMBL" id="JACQWF010000115">
    <property type="protein sequence ID" value="MBI4595212.1"/>
    <property type="molecule type" value="Genomic_DNA"/>
</dbReference>
<dbReference type="AlphaFoldDB" id="A0A933GKF0"/>
<organism evidence="1 2">
    <name type="scientific">Tectimicrobiota bacterium</name>
    <dbReference type="NCBI Taxonomy" id="2528274"/>
    <lineage>
        <taxon>Bacteria</taxon>
        <taxon>Pseudomonadati</taxon>
        <taxon>Nitrospinota/Tectimicrobiota group</taxon>
        <taxon>Candidatus Tectimicrobiota</taxon>
    </lineage>
</organism>
<evidence type="ECO:0000313" key="2">
    <source>
        <dbReference type="Proteomes" id="UP000772181"/>
    </source>
</evidence>
<gene>
    <name evidence="1" type="ORF">HY730_02415</name>
</gene>
<evidence type="ECO:0000313" key="1">
    <source>
        <dbReference type="EMBL" id="MBI4595212.1"/>
    </source>
</evidence>
<sequence>MKQHNPTQLPLELFFVSKPEKVEAKIEVLEETEQPFSEEILAPVPPIDRDEVFESYKTLGQTVKIEVTVQVVHLWGQAV</sequence>
<reference evidence="1" key="1">
    <citation type="submission" date="2020-07" db="EMBL/GenBank/DDBJ databases">
        <title>Huge and variable diversity of episymbiotic CPR bacteria and DPANN archaea in groundwater ecosystems.</title>
        <authorList>
            <person name="He C.Y."/>
            <person name="Keren R."/>
            <person name="Whittaker M."/>
            <person name="Farag I.F."/>
            <person name="Doudna J."/>
            <person name="Cate J.H.D."/>
            <person name="Banfield J.F."/>
        </authorList>
    </citation>
    <scope>NUCLEOTIDE SEQUENCE</scope>
    <source>
        <strain evidence="1">NC_groundwater_1482_Ag_S-0.65um_47_24</strain>
    </source>
</reference>